<gene>
    <name evidence="1" type="ORF">PQQ63_37620</name>
</gene>
<evidence type="ECO:0000313" key="2">
    <source>
        <dbReference type="Proteomes" id="UP001629432"/>
    </source>
</evidence>
<dbReference type="Proteomes" id="UP001629432">
    <property type="component" value="Unassembled WGS sequence"/>
</dbReference>
<evidence type="ECO:0000313" key="1">
    <source>
        <dbReference type="EMBL" id="MFM0642404.1"/>
    </source>
</evidence>
<name>A0ABW9E5Z9_9BURK</name>
<dbReference type="RefSeq" id="WP_408341005.1">
    <property type="nucleotide sequence ID" value="NZ_JAQQCF010000071.1"/>
</dbReference>
<organism evidence="1 2">
    <name type="scientific">Paraburkholderia metrosideri</name>
    <dbReference type="NCBI Taxonomy" id="580937"/>
    <lineage>
        <taxon>Bacteria</taxon>
        <taxon>Pseudomonadati</taxon>
        <taxon>Pseudomonadota</taxon>
        <taxon>Betaproteobacteria</taxon>
        <taxon>Burkholderiales</taxon>
        <taxon>Burkholderiaceae</taxon>
        <taxon>Paraburkholderia</taxon>
    </lineage>
</organism>
<accession>A0ABW9E5Z9</accession>
<dbReference type="EMBL" id="JAQQCF010000071">
    <property type="protein sequence ID" value="MFM0642404.1"/>
    <property type="molecule type" value="Genomic_DNA"/>
</dbReference>
<protein>
    <submittedName>
        <fullName evidence="1">Uncharacterized protein</fullName>
    </submittedName>
</protein>
<proteinExistence type="predicted"/>
<sequence length="86" mass="9705">MPRVYFSRSSDGAFIEQPDAQVHIGVFYFTADFNNTHDSLSECQDIEEIHATKLCGQIVLLPVLIEVLSQKGDPLRCGEQHEWLIG</sequence>
<keyword evidence="2" id="KW-1185">Reference proteome</keyword>
<reference evidence="1 2" key="1">
    <citation type="journal article" date="2024" name="Chem. Sci.">
        <title>Discovery of megapolipeptins by genome mining of a Burkholderiales bacteria collection.</title>
        <authorList>
            <person name="Paulo B.S."/>
            <person name="Recchia M.J.J."/>
            <person name="Lee S."/>
            <person name="Fergusson C.H."/>
            <person name="Romanowski S.B."/>
            <person name="Hernandez A."/>
            <person name="Krull N."/>
            <person name="Liu D.Y."/>
            <person name="Cavanagh H."/>
            <person name="Bos A."/>
            <person name="Gray C.A."/>
            <person name="Murphy B.T."/>
            <person name="Linington R.G."/>
            <person name="Eustaquio A.S."/>
        </authorList>
    </citation>
    <scope>NUCLEOTIDE SEQUENCE [LARGE SCALE GENOMIC DNA]</scope>
    <source>
        <strain evidence="1 2">RL17-338-BIC-A</strain>
    </source>
</reference>
<comment type="caution">
    <text evidence="1">The sequence shown here is derived from an EMBL/GenBank/DDBJ whole genome shotgun (WGS) entry which is preliminary data.</text>
</comment>